<evidence type="ECO:0000256" key="2">
    <source>
        <dbReference type="ARBA" id="ARBA00023012"/>
    </source>
</evidence>
<dbReference type="Proteomes" id="UP001336314">
    <property type="component" value="Unassembled WGS sequence"/>
</dbReference>
<accession>A0ABU7J435</accession>
<keyword evidence="5" id="KW-1133">Transmembrane helix</keyword>
<keyword evidence="8" id="KW-1185">Reference proteome</keyword>
<evidence type="ECO:0000256" key="1">
    <source>
        <dbReference type="ARBA" id="ARBA00022553"/>
    </source>
</evidence>
<evidence type="ECO:0000313" key="7">
    <source>
        <dbReference type="EMBL" id="MEE2001128.1"/>
    </source>
</evidence>
<dbReference type="PANTHER" id="PTHR45339:SF1">
    <property type="entry name" value="HYBRID SIGNAL TRANSDUCTION HISTIDINE KINASE J"/>
    <property type="match status" value="1"/>
</dbReference>
<feature type="modified residue" description="4-aspartylphosphate" evidence="3">
    <location>
        <position position="624"/>
    </location>
</feature>
<comment type="caution">
    <text evidence="7">The sequence shown here is derived from an EMBL/GenBank/DDBJ whole genome shotgun (WGS) entry which is preliminary data.</text>
</comment>
<dbReference type="EMBL" id="JAUHLI010000005">
    <property type="protein sequence ID" value="MEE2001128.1"/>
    <property type="molecule type" value="Genomic_DNA"/>
</dbReference>
<dbReference type="SMART" id="SM00448">
    <property type="entry name" value="REC"/>
    <property type="match status" value="1"/>
</dbReference>
<keyword evidence="2" id="KW-0902">Two-component regulatory system</keyword>
<organism evidence="7 8">
    <name type="scientific">Alkalimonas cellulosilytica</name>
    <dbReference type="NCBI Taxonomy" id="3058395"/>
    <lineage>
        <taxon>Bacteria</taxon>
        <taxon>Pseudomonadati</taxon>
        <taxon>Pseudomonadota</taxon>
        <taxon>Gammaproteobacteria</taxon>
        <taxon>Alkalimonas</taxon>
    </lineage>
</organism>
<dbReference type="RefSeq" id="WP_330128248.1">
    <property type="nucleotide sequence ID" value="NZ_JAUHLI010000005.1"/>
</dbReference>
<evidence type="ECO:0000259" key="6">
    <source>
        <dbReference type="PROSITE" id="PS50110"/>
    </source>
</evidence>
<keyword evidence="1 3" id="KW-0597">Phosphoprotein</keyword>
<reference evidence="7 8" key="1">
    <citation type="submission" date="2023-07" db="EMBL/GenBank/DDBJ databases">
        <title>Alkalimonas sp., MEB108 novel, alkaliphilic bacterium isolated from Lonar Lake, India.</title>
        <authorList>
            <person name="Joshi A."/>
            <person name="Thite S."/>
        </authorList>
    </citation>
    <scope>NUCLEOTIDE SEQUENCE [LARGE SCALE GENOMIC DNA]</scope>
    <source>
        <strain evidence="7 8">MEB108</strain>
    </source>
</reference>
<keyword evidence="4" id="KW-0175">Coiled coil</keyword>
<sequence length="698" mass="78805">MSRVLGIGMLSVLLFTTFLTFYQVHHQVRQDFQQQLAMMNQLLVKATTLLLLDDAEQDINAFYSTAQHHAGFPVLSITLLDANQEVLSSTGLSTLLQQPEQAWFAEQHQILWLHHGRILSSQPLLLDQQVRGYLLLEAGSPHFPWRLWLWQLLIWLCLPCLLLLWLLLRSNRQKLQLEQSQRELEQAMICWLEDEADLTLSQQHPMAGLLHQITHRMAQNEQRYAQQQQELTSQSEVMEQSRAALLHEQQQAKQALQQLAQQQAQAEQGTTQLLRQLVQTPPPWQSALLQDLLLIRQESNADQMIYLPDWIAQQATLWRQLLQTEQELQLEEDSHATEYQLQLSADRLAISCRALLRLAARYSHHSQLSMQWQLAVAEQTLNCRLLVKGESLPADVCQQLELTTGLSATVVVSDIDLFRLGCQQLSAAVTVSCLDELGSSVELRIPCRYEAVAPAYQLAKVHLLAEAQLLHASQLQSFKLTCHQLLHYQNLSEWHRSQPPASEPLILVLPEPEHPEAGDYQRLLARPGCQGLAKATYLDAWQSFASSPVLPLPQSAAELSAVLKQRKLASPALIQLLVVDDNETNQAFIQAMLTSFPVQLTAAVTGQQALSLCQQQAFDLILMDIQLPDISGVEVTRQLRQLENYQQVPILAFTAHALPDEVASFKQAGMDDVLIKPLDAHKLANLMNWCRPPLPGSG</sequence>
<keyword evidence="5" id="KW-0812">Transmembrane</keyword>
<dbReference type="SUPFAM" id="SSF52172">
    <property type="entry name" value="CheY-like"/>
    <property type="match status" value="1"/>
</dbReference>
<dbReference type="PROSITE" id="PS50110">
    <property type="entry name" value="RESPONSE_REGULATORY"/>
    <property type="match status" value="1"/>
</dbReference>
<dbReference type="PANTHER" id="PTHR45339">
    <property type="entry name" value="HYBRID SIGNAL TRANSDUCTION HISTIDINE KINASE J"/>
    <property type="match status" value="1"/>
</dbReference>
<evidence type="ECO:0000256" key="4">
    <source>
        <dbReference type="SAM" id="Coils"/>
    </source>
</evidence>
<dbReference type="Pfam" id="PF00072">
    <property type="entry name" value="Response_reg"/>
    <property type="match status" value="1"/>
</dbReference>
<proteinExistence type="predicted"/>
<gene>
    <name evidence="7" type="ORF">QWY20_06650</name>
</gene>
<feature type="coiled-coil region" evidence="4">
    <location>
        <begin position="167"/>
        <end position="272"/>
    </location>
</feature>
<protein>
    <submittedName>
        <fullName evidence="7">Response regulator</fullName>
    </submittedName>
</protein>
<name>A0ABU7J435_9GAMM</name>
<dbReference type="CDD" id="cd17546">
    <property type="entry name" value="REC_hyHK_CKI1_RcsC-like"/>
    <property type="match status" value="1"/>
</dbReference>
<dbReference type="Gene3D" id="3.40.50.2300">
    <property type="match status" value="1"/>
</dbReference>
<dbReference type="InterPro" id="IPR011006">
    <property type="entry name" value="CheY-like_superfamily"/>
</dbReference>
<keyword evidence="5" id="KW-0472">Membrane</keyword>
<feature type="transmembrane region" description="Helical" evidence="5">
    <location>
        <begin position="148"/>
        <end position="168"/>
    </location>
</feature>
<evidence type="ECO:0000256" key="3">
    <source>
        <dbReference type="PROSITE-ProRule" id="PRU00169"/>
    </source>
</evidence>
<dbReference type="InterPro" id="IPR001789">
    <property type="entry name" value="Sig_transdc_resp-reg_receiver"/>
</dbReference>
<evidence type="ECO:0000256" key="5">
    <source>
        <dbReference type="SAM" id="Phobius"/>
    </source>
</evidence>
<evidence type="ECO:0000313" key="8">
    <source>
        <dbReference type="Proteomes" id="UP001336314"/>
    </source>
</evidence>
<feature type="domain" description="Response regulatory" evidence="6">
    <location>
        <begin position="575"/>
        <end position="691"/>
    </location>
</feature>